<evidence type="ECO:0008006" key="4">
    <source>
        <dbReference type="Google" id="ProtNLM"/>
    </source>
</evidence>
<comment type="caution">
    <text evidence="2">The sequence shown here is derived from an EMBL/GenBank/DDBJ whole genome shotgun (WGS) entry which is preliminary data.</text>
</comment>
<keyword evidence="3" id="KW-1185">Reference proteome</keyword>
<dbReference type="EMBL" id="JAHIBW010000022">
    <property type="protein sequence ID" value="KAG7299430.1"/>
    <property type="molecule type" value="Genomic_DNA"/>
</dbReference>
<evidence type="ECO:0000256" key="1">
    <source>
        <dbReference type="SAM" id="Phobius"/>
    </source>
</evidence>
<proteinExistence type="predicted"/>
<organism evidence="2 3">
    <name type="scientific">Plutella xylostella</name>
    <name type="common">Diamondback moth</name>
    <name type="synonym">Plutella maculipennis</name>
    <dbReference type="NCBI Taxonomy" id="51655"/>
    <lineage>
        <taxon>Eukaryota</taxon>
        <taxon>Metazoa</taxon>
        <taxon>Ecdysozoa</taxon>
        <taxon>Arthropoda</taxon>
        <taxon>Hexapoda</taxon>
        <taxon>Insecta</taxon>
        <taxon>Pterygota</taxon>
        <taxon>Neoptera</taxon>
        <taxon>Endopterygota</taxon>
        <taxon>Lepidoptera</taxon>
        <taxon>Glossata</taxon>
        <taxon>Ditrysia</taxon>
        <taxon>Yponomeutoidea</taxon>
        <taxon>Plutellidae</taxon>
        <taxon>Plutella</taxon>
    </lineage>
</organism>
<evidence type="ECO:0000313" key="3">
    <source>
        <dbReference type="Proteomes" id="UP000823941"/>
    </source>
</evidence>
<gene>
    <name evidence="2" type="ORF">JYU34_016383</name>
</gene>
<reference evidence="2 3" key="1">
    <citation type="submission" date="2021-06" db="EMBL/GenBank/DDBJ databases">
        <title>A haploid diamondback moth (Plutella xylostella L.) genome assembly resolves 31 chromosomes and identifies a diamide resistance mutation.</title>
        <authorList>
            <person name="Ward C.M."/>
            <person name="Perry K.D."/>
            <person name="Baker G."/>
            <person name="Powis K."/>
            <person name="Heckel D.G."/>
            <person name="Baxter S.W."/>
        </authorList>
    </citation>
    <scope>NUCLEOTIDE SEQUENCE [LARGE SCALE GENOMIC DNA]</scope>
    <source>
        <strain evidence="2 3">LV</strain>
        <tissue evidence="2">Single pupa</tissue>
    </source>
</reference>
<dbReference type="Proteomes" id="UP000823941">
    <property type="component" value="Chromosome 22"/>
</dbReference>
<keyword evidence="1" id="KW-0812">Transmembrane</keyword>
<keyword evidence="1" id="KW-1133">Transmembrane helix</keyword>
<protein>
    <recommendedName>
        <fullName evidence="4">Cuticular protein</fullName>
    </recommendedName>
</protein>
<accession>A0ABQ7Q3V2</accession>
<keyword evidence="1" id="KW-0472">Membrane</keyword>
<sequence>MYHHQIIYNQQISTGALVFLFSTAIVSGSVIRSFPHASYGISNIRADIPEHGPFVPFGANYAPPAIVQYIINGNRADCDDNNGIFIPEVPLYDVAHQPAAIVLQDKPYLSPAFVPVSVPEPPRFVEEIKPVVIPEAPVLPPFTQPELPALTVVEPAPEPCVHDVVLTPEVAPVYVPEAPILPPFVQPELPVFTPVEHPAPVPAPAPVIIPEAPVLPPFVQPELPTVFYDEPAPAAVIIPEAPQLPAEPCYDTVVIPEAPVLPPFVQPELPVIVPVEQPAPVFVPAPAPSPVIIPEAPVLPPFVQPELPTVFFEEVAPAPVLISEAPVLAAEPCFDSVTIPEAPVLPPFVQPELPVIVEQPAPVFVPAPAPAPVIIPEAPVLPPFVQPELPTVFYEEPAPAAVIVPEAPVLAAEPCLDTVVIPAAPQLVVKERLPAPVRPVPAPAPVFTAPAYDIGYFQGASPIVIGAPLQIVVKNSPVPEGAAFAKDCLDEIVEKRVVPHVLPTVYNYVPSGPPAFISTYPVHK</sequence>
<feature type="transmembrane region" description="Helical" evidence="1">
    <location>
        <begin position="12"/>
        <end position="31"/>
    </location>
</feature>
<evidence type="ECO:0000313" key="2">
    <source>
        <dbReference type="EMBL" id="KAG7299430.1"/>
    </source>
</evidence>
<name>A0ABQ7Q3V2_PLUXY</name>